<dbReference type="Proteomes" id="UP000016922">
    <property type="component" value="Unassembled WGS sequence"/>
</dbReference>
<feature type="transmembrane region" description="Helical" evidence="1">
    <location>
        <begin position="33"/>
        <end position="57"/>
    </location>
</feature>
<sequence>MGNETIYTGIWQNHSQSGWRGSTLTLDVRSGSLLISALATFITLVGARFWAIVSFSIHQVRASQKQKDGIHHQHQVVYRNGSSALGTAWAVLEISWAWRKRASCNVGRFFAAALPPVLVFAGFAAASVLSAKVAAPPTGASQVKLVSKNCGYIDSSTDVLGTVSQDNSQIFSRLSVRTAILARNYARNCYDDDSQNLASCNFYPIRRLPYQTHEEATCPFKGDRCILGPQKAFRMQTPWLDSHSHFGINAQTNHRVEWRRTTTCSVLNVTDRVTTRSAPSGKVHTWNLGYSGPLSARSNQTYNYNENAVNFGMAYTVQSNFAVEQDRYSGWVPFDDMLHQDADVSVFFLAPNSVLYPDPIDDPLFSAHRQFSNNPPSSNDTYYGSDELVTVVGCIDQAEIRNPLTGVSTAPLGLQRLSNDTFGIGLNPSQVATSFRLIIPSEQALMFNSVNGVGTTALKAQDSLYIMISSGLPSNQWQIELRGWFDTALARMQASAIDFVSKTEEATSVGKLGFGTSQESTQPMCKNQLVTAIGNYQSFSMMGIEIILAVGLFIVLISFVLERVVGCIHKRWGSHRYKQVRWKADGILQQQRLAFENNKVNGWEKTDDTVPITALGKTWIV</sequence>
<dbReference type="HOGENOM" id="CLU_014247_0_0_1"/>
<proteinExistence type="predicted"/>
<keyword evidence="1" id="KW-0812">Transmembrane</keyword>
<dbReference type="KEGG" id="glz:GLAREA_07178"/>
<name>S3D8W6_GLAL2</name>
<dbReference type="AlphaFoldDB" id="S3D8W6"/>
<feature type="transmembrane region" description="Helical" evidence="1">
    <location>
        <begin position="109"/>
        <end position="129"/>
    </location>
</feature>
<dbReference type="OrthoDB" id="3540210at2759"/>
<evidence type="ECO:0000256" key="1">
    <source>
        <dbReference type="SAM" id="Phobius"/>
    </source>
</evidence>
<keyword evidence="3" id="KW-1185">Reference proteome</keyword>
<protein>
    <submittedName>
        <fullName evidence="2">Uncharacterized protein</fullName>
    </submittedName>
</protein>
<dbReference type="RefSeq" id="XP_008079317.1">
    <property type="nucleotide sequence ID" value="XM_008081126.1"/>
</dbReference>
<dbReference type="GeneID" id="19466231"/>
<organism evidence="2 3">
    <name type="scientific">Glarea lozoyensis (strain ATCC 20868 / MF5171)</name>
    <dbReference type="NCBI Taxonomy" id="1116229"/>
    <lineage>
        <taxon>Eukaryota</taxon>
        <taxon>Fungi</taxon>
        <taxon>Dikarya</taxon>
        <taxon>Ascomycota</taxon>
        <taxon>Pezizomycotina</taxon>
        <taxon>Leotiomycetes</taxon>
        <taxon>Helotiales</taxon>
        <taxon>Helotiaceae</taxon>
        <taxon>Glarea</taxon>
    </lineage>
</organism>
<dbReference type="OMA" id="WTNWSHG"/>
<evidence type="ECO:0000313" key="2">
    <source>
        <dbReference type="EMBL" id="EPE34165.1"/>
    </source>
</evidence>
<dbReference type="EMBL" id="KE145357">
    <property type="protein sequence ID" value="EPE34165.1"/>
    <property type="molecule type" value="Genomic_DNA"/>
</dbReference>
<gene>
    <name evidence="2" type="ORF">GLAREA_07178</name>
</gene>
<feature type="transmembrane region" description="Helical" evidence="1">
    <location>
        <begin position="539"/>
        <end position="561"/>
    </location>
</feature>
<dbReference type="eggNOG" id="ENOG502SHTF">
    <property type="taxonomic scope" value="Eukaryota"/>
</dbReference>
<keyword evidence="1" id="KW-1133">Transmembrane helix</keyword>
<accession>S3D8W6</accession>
<evidence type="ECO:0000313" key="3">
    <source>
        <dbReference type="Proteomes" id="UP000016922"/>
    </source>
</evidence>
<keyword evidence="1" id="KW-0472">Membrane</keyword>
<reference evidence="2 3" key="1">
    <citation type="journal article" date="2013" name="BMC Genomics">
        <title>Genomics-driven discovery of the pneumocandin biosynthetic gene cluster in the fungus Glarea lozoyensis.</title>
        <authorList>
            <person name="Chen L."/>
            <person name="Yue Q."/>
            <person name="Zhang X."/>
            <person name="Xiang M."/>
            <person name="Wang C."/>
            <person name="Li S."/>
            <person name="Che Y."/>
            <person name="Ortiz-Lopez F.J."/>
            <person name="Bills G.F."/>
            <person name="Liu X."/>
            <person name="An Z."/>
        </authorList>
    </citation>
    <scope>NUCLEOTIDE SEQUENCE [LARGE SCALE GENOMIC DNA]</scope>
    <source>
        <strain evidence="3">ATCC 20868 / MF5171</strain>
    </source>
</reference>